<name>A0A168JXV6_CORDF</name>
<feature type="region of interest" description="Disordered" evidence="2">
    <location>
        <begin position="588"/>
        <end position="633"/>
    </location>
</feature>
<dbReference type="OrthoDB" id="2555519at2759"/>
<gene>
    <name evidence="3" type="ORF">LEL_00548</name>
</gene>
<comment type="caution">
    <text evidence="3">The sequence shown here is derived from an EMBL/GenBank/DDBJ whole genome shotgun (WGS) entry which is preliminary data.</text>
</comment>
<protein>
    <submittedName>
        <fullName evidence="3">Uncharacterized protein</fullName>
    </submittedName>
</protein>
<evidence type="ECO:0000256" key="1">
    <source>
        <dbReference type="SAM" id="Coils"/>
    </source>
</evidence>
<feature type="compositionally biased region" description="Polar residues" evidence="2">
    <location>
        <begin position="316"/>
        <end position="332"/>
    </location>
</feature>
<organism evidence="3 4">
    <name type="scientific">Akanthomyces lecanii RCEF 1005</name>
    <dbReference type="NCBI Taxonomy" id="1081108"/>
    <lineage>
        <taxon>Eukaryota</taxon>
        <taxon>Fungi</taxon>
        <taxon>Dikarya</taxon>
        <taxon>Ascomycota</taxon>
        <taxon>Pezizomycotina</taxon>
        <taxon>Sordariomycetes</taxon>
        <taxon>Hypocreomycetidae</taxon>
        <taxon>Hypocreales</taxon>
        <taxon>Cordycipitaceae</taxon>
        <taxon>Akanthomyces</taxon>
        <taxon>Cordyceps confragosa</taxon>
    </lineage>
</organism>
<evidence type="ECO:0000256" key="2">
    <source>
        <dbReference type="SAM" id="MobiDB-lite"/>
    </source>
</evidence>
<reference evidence="3 4" key="1">
    <citation type="journal article" date="2016" name="Genome Biol. Evol.">
        <title>Divergent and convergent evolution of fungal pathogenicity.</title>
        <authorList>
            <person name="Shang Y."/>
            <person name="Xiao G."/>
            <person name="Zheng P."/>
            <person name="Cen K."/>
            <person name="Zhan S."/>
            <person name="Wang C."/>
        </authorList>
    </citation>
    <scope>NUCLEOTIDE SEQUENCE [LARGE SCALE GENOMIC DNA]</scope>
    <source>
        <strain evidence="3 4">RCEF 1005</strain>
    </source>
</reference>
<feature type="compositionally biased region" description="Low complexity" evidence="2">
    <location>
        <begin position="355"/>
        <end position="370"/>
    </location>
</feature>
<feature type="compositionally biased region" description="Basic and acidic residues" evidence="2">
    <location>
        <begin position="234"/>
        <end position="244"/>
    </location>
</feature>
<feature type="compositionally biased region" description="Low complexity" evidence="2">
    <location>
        <begin position="221"/>
        <end position="232"/>
    </location>
</feature>
<keyword evidence="4" id="KW-1185">Reference proteome</keyword>
<feature type="compositionally biased region" description="Low complexity" evidence="2">
    <location>
        <begin position="476"/>
        <end position="495"/>
    </location>
</feature>
<dbReference type="Proteomes" id="UP000076881">
    <property type="component" value="Unassembled WGS sequence"/>
</dbReference>
<feature type="region of interest" description="Disordered" evidence="2">
    <location>
        <begin position="18"/>
        <end position="79"/>
    </location>
</feature>
<feature type="region of interest" description="Disordered" evidence="2">
    <location>
        <begin position="282"/>
        <end position="332"/>
    </location>
</feature>
<dbReference type="STRING" id="1081108.A0A168JXV6"/>
<feature type="compositionally biased region" description="Polar residues" evidence="2">
    <location>
        <begin position="282"/>
        <end position="298"/>
    </location>
</feature>
<feature type="region of interest" description="Disordered" evidence="2">
    <location>
        <begin position="169"/>
        <end position="267"/>
    </location>
</feature>
<feature type="region of interest" description="Disordered" evidence="2">
    <location>
        <begin position="352"/>
        <end position="536"/>
    </location>
</feature>
<feature type="coiled-coil region" evidence="1">
    <location>
        <begin position="546"/>
        <end position="580"/>
    </location>
</feature>
<evidence type="ECO:0000313" key="3">
    <source>
        <dbReference type="EMBL" id="OAA81003.1"/>
    </source>
</evidence>
<keyword evidence="1" id="KW-0175">Coiled coil</keyword>
<evidence type="ECO:0000313" key="4">
    <source>
        <dbReference type="Proteomes" id="UP000076881"/>
    </source>
</evidence>
<feature type="compositionally biased region" description="Acidic residues" evidence="2">
    <location>
        <begin position="610"/>
        <end position="633"/>
    </location>
</feature>
<dbReference type="EMBL" id="AZHF01000001">
    <property type="protein sequence ID" value="OAA81003.1"/>
    <property type="molecule type" value="Genomic_DNA"/>
</dbReference>
<feature type="compositionally biased region" description="Polar residues" evidence="2">
    <location>
        <begin position="421"/>
        <end position="432"/>
    </location>
</feature>
<proteinExistence type="predicted"/>
<dbReference type="AlphaFoldDB" id="A0A168JXV6"/>
<feature type="region of interest" description="Disordered" evidence="2">
    <location>
        <begin position="726"/>
        <end position="766"/>
    </location>
</feature>
<accession>A0A168JXV6</accession>
<sequence>MHLPAYFLIASLSARPAPATRNLNERRQNPRSPLLPHRRGHPRQAPQPPSIPTLERCSSTSKTDKADHPQHSRQSVSLHHRTLAASASFTNSTQRHSLHLYPPAAALHPVLAAAAFPHRPRGNHDHLVTLGLNHNTASAHFNMPPGDRPRQPPSVVRAAANRAAPLTPKVASKGTPVLGSLARRPQGTAPTLSNDVASPVSAFLATNVTPRTGHRQTRVDSTSSTPTGTPNPDNRVDGWDRDSPRPGGLGLIASPDSGLKPSDMPADLNDANKFFYASDAKNAQTPGQQRQPPSTIQKGPTFFYANAAPSSGVDRSATSTPQSAPLLSPSNLNVQDPLSTKFFYANGAPELEPKSTFSGSNSNSALSSGPRLPPGGRPPLGSSATVVGVVQRPTSPLKSNPAPAPVLSPILRTAMSPPSPNRSQTSPPSMISQKPEGQRGTRRVSIDAPPKPLRRQSRATASPGPELQMPPKLTISPNPSDSASPPASPGPLQASMTMASLLHAAEELQGSDEEGDVLSEPQSPSKSHFSDGVSELVANARRERKVQDLEITNASLEAINRTLERQLRKQTAELRRYRRLSRSGRLSLTSAPNSRVVSEALTDPAVELSDLSENEETEEDDEGEAEFDDSMEESDVSMAETASMSVISMGAVRRKRDEKRLQLDLTKHQELLIDSQKMNQSIKRCLSWTEALIKEGQKALEYHVRVSDVEFGGRVLAPVDEDDYDLSFQDADDHDLTVKETAPVSPPRAQPDRDSGIELPPDEDGS</sequence>
<dbReference type="PANTHER" id="PTHR38701">
    <property type="entry name" value="CHROMOSOME 8, WHOLE GENOME SHOTGUN SEQUENCE"/>
    <property type="match status" value="1"/>
</dbReference>
<dbReference type="PANTHER" id="PTHR38701:SF1">
    <property type="entry name" value="UP-REGULATED DURING SEPTATION PROTEIN 1 DOMAIN-CONTAINING PROTEIN"/>
    <property type="match status" value="1"/>
</dbReference>